<dbReference type="RefSeq" id="WP_165182935.1">
    <property type="nucleotide sequence ID" value="NZ_JAAKZI010000028.1"/>
</dbReference>
<dbReference type="Gene3D" id="1.10.4100.10">
    <property type="entry name" value="2-methylcitrate dehydratase PrpD"/>
    <property type="match status" value="1"/>
</dbReference>
<dbReference type="InterPro" id="IPR042183">
    <property type="entry name" value="MmgE/PrpD_sf_1"/>
</dbReference>
<comment type="similarity">
    <text evidence="1">Belongs to the PrpD family.</text>
</comment>
<evidence type="ECO:0000256" key="1">
    <source>
        <dbReference type="ARBA" id="ARBA00006174"/>
    </source>
</evidence>
<dbReference type="InterPro" id="IPR045337">
    <property type="entry name" value="MmgE_PrpD_C"/>
</dbReference>
<dbReference type="InterPro" id="IPR005656">
    <property type="entry name" value="MmgE_PrpD"/>
</dbReference>
<dbReference type="Gene3D" id="3.30.1330.120">
    <property type="entry name" value="2-methylcitrate dehydratase PrpD"/>
    <property type="match status" value="1"/>
</dbReference>
<reference evidence="4 5" key="1">
    <citation type="submission" date="2020-02" db="EMBL/GenBank/DDBJ databases">
        <title>Genome sequence of the type strain DSM 27180 of Arthrobacter silviterrae.</title>
        <authorList>
            <person name="Gao J."/>
            <person name="Sun J."/>
        </authorList>
    </citation>
    <scope>NUCLEOTIDE SEQUENCE [LARGE SCALE GENOMIC DNA]</scope>
    <source>
        <strain evidence="4 5">DSM 27180</strain>
    </source>
</reference>
<dbReference type="SUPFAM" id="SSF103378">
    <property type="entry name" value="2-methylcitrate dehydratase PrpD"/>
    <property type="match status" value="1"/>
</dbReference>
<organism evidence="4 5">
    <name type="scientific">Arthrobacter silviterrae</name>
    <dbReference type="NCBI Taxonomy" id="2026658"/>
    <lineage>
        <taxon>Bacteria</taxon>
        <taxon>Bacillati</taxon>
        <taxon>Actinomycetota</taxon>
        <taxon>Actinomycetes</taxon>
        <taxon>Micrococcales</taxon>
        <taxon>Micrococcaceae</taxon>
        <taxon>Arthrobacter</taxon>
    </lineage>
</organism>
<dbReference type="PANTHER" id="PTHR16943:SF8">
    <property type="entry name" value="2-METHYLCITRATE DEHYDRATASE"/>
    <property type="match status" value="1"/>
</dbReference>
<feature type="domain" description="MmgE/PrpD C-terminal" evidence="3">
    <location>
        <begin position="267"/>
        <end position="428"/>
    </location>
</feature>
<dbReference type="InterPro" id="IPR045336">
    <property type="entry name" value="MmgE_PrpD_N"/>
</dbReference>
<dbReference type="Proteomes" id="UP000479226">
    <property type="component" value="Unassembled WGS sequence"/>
</dbReference>
<dbReference type="Pfam" id="PF19305">
    <property type="entry name" value="MmgE_PrpD_C"/>
    <property type="match status" value="1"/>
</dbReference>
<accession>A0ABX0DJ62</accession>
<feature type="domain" description="MmgE/PrpD N-terminal" evidence="2">
    <location>
        <begin position="6"/>
        <end position="237"/>
    </location>
</feature>
<evidence type="ECO:0000259" key="2">
    <source>
        <dbReference type="Pfam" id="PF03972"/>
    </source>
</evidence>
<proteinExistence type="inferred from homology"/>
<evidence type="ECO:0000313" key="4">
    <source>
        <dbReference type="EMBL" id="NGN84710.1"/>
    </source>
</evidence>
<comment type="caution">
    <text evidence="4">The sequence shown here is derived from an EMBL/GenBank/DDBJ whole genome shotgun (WGS) entry which is preliminary data.</text>
</comment>
<dbReference type="InterPro" id="IPR042188">
    <property type="entry name" value="MmgE/PrpD_sf_2"/>
</dbReference>
<dbReference type="Pfam" id="PF03972">
    <property type="entry name" value="MmgE_PrpD_N"/>
    <property type="match status" value="1"/>
</dbReference>
<gene>
    <name evidence="4" type="ORF">G6N77_14780</name>
</gene>
<evidence type="ECO:0000313" key="5">
    <source>
        <dbReference type="Proteomes" id="UP000479226"/>
    </source>
</evidence>
<dbReference type="EMBL" id="JAAKZI010000028">
    <property type="protein sequence ID" value="NGN84710.1"/>
    <property type="molecule type" value="Genomic_DNA"/>
</dbReference>
<protein>
    <submittedName>
        <fullName evidence="4">MmgE/PrpD family protein</fullName>
    </submittedName>
</protein>
<dbReference type="PANTHER" id="PTHR16943">
    <property type="entry name" value="2-METHYLCITRATE DEHYDRATASE-RELATED"/>
    <property type="match status" value="1"/>
</dbReference>
<name>A0ABX0DJ62_9MICC</name>
<dbReference type="InterPro" id="IPR036148">
    <property type="entry name" value="MmgE/PrpD_sf"/>
</dbReference>
<keyword evidence="5" id="KW-1185">Reference proteome</keyword>
<evidence type="ECO:0000259" key="3">
    <source>
        <dbReference type="Pfam" id="PF19305"/>
    </source>
</evidence>
<sequence length="444" mass="46214">MTAVEILADWCAGLAWEDIPGTLQAKAQDHLLDTLGAAIAGRNSEPVRIAEQVFATLGQVRLLTAGMPRELRDAARINAISAHALEIDDTEGCDHSGAVVVPVVMALQDAQTGVGGSRMLTALVAGYEVGRRVQLSLGGYNAHNDSGWHSTATCGVFAAAAAAAVMLGLDAGQAASALAIAASSSAGGWAFARDGAITKQLHPGNAAANGIDAARLAAAGASGPLNIFEPVWGGLFQTHGNATASPGELTRGLGTTWHFSHSAIKPYASCRSTHSAIDAVLELLEDGCLRPDDITGLEVEVTSFLLPMICPDRPATVSAARMSLPVCLALLLQGRALTPADFDLFATPATTAWLQRTTVVVNDDDPAAEPLVRLRTTAGTFSNRHTTARGSAPLALSTAEVEAKFDELVREHVGIATAEAIKRFVRELPATPSPHFPEMATDRT</sequence>